<sequence>MTRWNHRIFGARIFGRGSLSWIKIGHNSCCLAIPAPIPQTPRNQRFQVFISTRASPFIMQRARCFVAKCILQTDEFSGAPLARHPRHHGSRIDHHHPQPSQIRGIILAGVSRIGGRSRPSRIRIERLPECHHGGHCPFGGECRCLPCLFLGRRRFGPRSPCAPSFNPGHFSIGRSNFVALKPAPPCPKTPPPPTNRPKPN</sequence>
<dbReference type="Proteomes" id="UP000557717">
    <property type="component" value="Unassembled WGS sequence"/>
</dbReference>
<accession>A0A840UWE9</accession>
<evidence type="ECO:0000313" key="3">
    <source>
        <dbReference type="Proteomes" id="UP000557717"/>
    </source>
</evidence>
<gene>
    <name evidence="2" type="ORF">HNR46_000333</name>
</gene>
<feature type="region of interest" description="Disordered" evidence="1">
    <location>
        <begin position="181"/>
        <end position="200"/>
    </location>
</feature>
<reference evidence="2 3" key="1">
    <citation type="submission" date="2020-08" db="EMBL/GenBank/DDBJ databases">
        <title>Genomic Encyclopedia of Type Strains, Phase IV (KMG-IV): sequencing the most valuable type-strain genomes for metagenomic binning, comparative biology and taxonomic classification.</title>
        <authorList>
            <person name="Goeker M."/>
        </authorList>
    </citation>
    <scope>NUCLEOTIDE SEQUENCE [LARGE SCALE GENOMIC DNA]</scope>
    <source>
        <strain evidence="2 3">YC6886</strain>
    </source>
</reference>
<keyword evidence="3" id="KW-1185">Reference proteome</keyword>
<name>A0A840UWE9_9BACT</name>
<evidence type="ECO:0000313" key="2">
    <source>
        <dbReference type="EMBL" id="MBB5350112.1"/>
    </source>
</evidence>
<feature type="compositionally biased region" description="Pro residues" evidence="1">
    <location>
        <begin position="182"/>
        <end position="200"/>
    </location>
</feature>
<protein>
    <submittedName>
        <fullName evidence="2">Uncharacterized protein</fullName>
    </submittedName>
</protein>
<comment type="caution">
    <text evidence="2">The sequence shown here is derived from an EMBL/GenBank/DDBJ whole genome shotgun (WGS) entry which is preliminary data.</text>
</comment>
<proteinExistence type="predicted"/>
<dbReference type="EMBL" id="JACHFD010000001">
    <property type="protein sequence ID" value="MBB5350112.1"/>
    <property type="molecule type" value="Genomic_DNA"/>
</dbReference>
<dbReference type="AlphaFoldDB" id="A0A840UWE9"/>
<evidence type="ECO:0000256" key="1">
    <source>
        <dbReference type="SAM" id="MobiDB-lite"/>
    </source>
</evidence>
<organism evidence="2 3">
    <name type="scientific">Haloferula luteola</name>
    <dbReference type="NCBI Taxonomy" id="595692"/>
    <lineage>
        <taxon>Bacteria</taxon>
        <taxon>Pseudomonadati</taxon>
        <taxon>Verrucomicrobiota</taxon>
        <taxon>Verrucomicrobiia</taxon>
        <taxon>Verrucomicrobiales</taxon>
        <taxon>Verrucomicrobiaceae</taxon>
        <taxon>Haloferula</taxon>
    </lineage>
</organism>